<evidence type="ECO:0000259" key="2">
    <source>
        <dbReference type="Pfam" id="PF17761"/>
    </source>
</evidence>
<dbReference type="InterPro" id="IPR053148">
    <property type="entry name" value="PD-DEXK-like_domain"/>
</dbReference>
<dbReference type="InterPro" id="IPR041527">
    <property type="entry name" value="YhcG_N"/>
</dbReference>
<keyword evidence="4" id="KW-1185">Reference proteome</keyword>
<dbReference type="KEGG" id="sli:Slin_6259"/>
<dbReference type="InterPro" id="IPR011856">
    <property type="entry name" value="tRNA_endonuc-like_dom_sf"/>
</dbReference>
<evidence type="ECO:0000313" key="3">
    <source>
        <dbReference type="EMBL" id="ADB42218.1"/>
    </source>
</evidence>
<dbReference type="Pfam" id="PF17761">
    <property type="entry name" value="DUF1016_N"/>
    <property type="match status" value="1"/>
</dbReference>
<gene>
    <name evidence="3" type="ordered locus">Slin_6259</name>
</gene>
<dbReference type="RefSeq" id="WP_012930702.1">
    <property type="nucleotide sequence ID" value="NC_013730.1"/>
</dbReference>
<evidence type="ECO:0000259" key="1">
    <source>
        <dbReference type="Pfam" id="PF06250"/>
    </source>
</evidence>
<dbReference type="PANTHER" id="PTHR30547:SF5">
    <property type="entry name" value="NUCLEASE YHCG-RELATED"/>
    <property type="match status" value="1"/>
</dbReference>
<reference evidence="3 4" key="1">
    <citation type="journal article" date="2010" name="Stand. Genomic Sci.">
        <title>Complete genome sequence of Spirosoma linguale type strain (1).</title>
        <authorList>
            <person name="Lail K."/>
            <person name="Sikorski J."/>
            <person name="Saunders E."/>
            <person name="Lapidus A."/>
            <person name="Glavina Del Rio T."/>
            <person name="Copeland A."/>
            <person name="Tice H."/>
            <person name="Cheng J.-F."/>
            <person name="Lucas S."/>
            <person name="Nolan M."/>
            <person name="Bruce D."/>
            <person name="Goodwin L."/>
            <person name="Pitluck S."/>
            <person name="Ivanova N."/>
            <person name="Mavromatis K."/>
            <person name="Ovchinnikova G."/>
            <person name="Pati A."/>
            <person name="Chen A."/>
            <person name="Palaniappan K."/>
            <person name="Land M."/>
            <person name="Hauser L."/>
            <person name="Chang Y.-J."/>
            <person name="Jeffries C.D."/>
            <person name="Chain P."/>
            <person name="Brettin T."/>
            <person name="Detter J.C."/>
            <person name="Schuetze A."/>
            <person name="Rohde M."/>
            <person name="Tindall B.J."/>
            <person name="Goeker M."/>
            <person name="Bristow J."/>
            <person name="Eisen J.A."/>
            <person name="Markowitz V."/>
            <person name="Hugenholtz P."/>
            <person name="Kyrpides N.C."/>
            <person name="Klenk H.-P."/>
            <person name="Chen F."/>
        </authorList>
    </citation>
    <scope>NUCLEOTIDE SEQUENCE [LARGE SCALE GENOMIC DNA]</scope>
    <source>
        <strain evidence="4">ATCC 33905 / DSM 74 / LMG 10896 / Claus 1</strain>
    </source>
</reference>
<feature type="domain" description="YhcG N-terminal" evidence="2">
    <location>
        <begin position="14"/>
        <end position="149"/>
    </location>
</feature>
<protein>
    <recommendedName>
        <fullName evidence="5">Cytoplasmic protein</fullName>
    </recommendedName>
</protein>
<dbReference type="GO" id="GO:0003676">
    <property type="term" value="F:nucleic acid binding"/>
    <property type="evidence" value="ECO:0007669"/>
    <property type="project" value="InterPro"/>
</dbReference>
<proteinExistence type="predicted"/>
<dbReference type="HOGENOM" id="CLU_046640_1_1_10"/>
<name>D2QTT6_SPILD</name>
<dbReference type="PANTHER" id="PTHR30547">
    <property type="entry name" value="UNCHARACTERIZED PROTEIN YHCG-RELATED"/>
    <property type="match status" value="1"/>
</dbReference>
<dbReference type="EMBL" id="CP001769">
    <property type="protein sequence ID" value="ADB42218.1"/>
    <property type="molecule type" value="Genomic_DNA"/>
</dbReference>
<evidence type="ECO:0000313" key="4">
    <source>
        <dbReference type="Proteomes" id="UP000002028"/>
    </source>
</evidence>
<dbReference type="STRING" id="504472.Slin_6259"/>
<dbReference type="InterPro" id="IPR009362">
    <property type="entry name" value="YhcG_C"/>
</dbReference>
<dbReference type="AlphaFoldDB" id="D2QTT6"/>
<evidence type="ECO:0008006" key="5">
    <source>
        <dbReference type="Google" id="ProtNLM"/>
    </source>
</evidence>
<dbReference type="Proteomes" id="UP000002028">
    <property type="component" value="Chromosome"/>
</dbReference>
<dbReference type="eggNOG" id="COG4804">
    <property type="taxonomic scope" value="Bacteria"/>
</dbReference>
<accession>D2QTT6</accession>
<organism evidence="3 4">
    <name type="scientific">Spirosoma linguale (strain ATCC 33905 / DSM 74 / LMG 10896 / Claus 1)</name>
    <dbReference type="NCBI Taxonomy" id="504472"/>
    <lineage>
        <taxon>Bacteria</taxon>
        <taxon>Pseudomonadati</taxon>
        <taxon>Bacteroidota</taxon>
        <taxon>Cytophagia</taxon>
        <taxon>Cytophagales</taxon>
        <taxon>Cytophagaceae</taxon>
        <taxon>Spirosoma</taxon>
    </lineage>
</organism>
<dbReference type="Gene3D" id="3.40.1350.10">
    <property type="match status" value="1"/>
</dbReference>
<dbReference type="Pfam" id="PF06250">
    <property type="entry name" value="YhcG_C"/>
    <property type="match status" value="1"/>
</dbReference>
<sequence>MNNEINRQTQFGHVTTLIRDAKQRTFQAVNAELVELYWRIGEYVHQQVASKNWGKSVVQELSDFIQRSEPNVKGFSAQNLWRMKQFYETYEGSSKLSALLREISWTHNTIIFSGTKTAEEQEFYLQLTIRERLSSRELQRQIDSSYYERVKLADAKLAPLARVLPQDVTAQFKDTYVLEMLNLPDTHLERDLKHQISQNISKFLIEFGRDFAFMGEAYPLQVGNQDFAVDLLFYNRSLNCLVAIELKIERFKPEHLGQLNFYLEALDRDIKKPHENPSIGILLCKGKDETVVEYALSRSLSPTLVADYQTKLPDKQLLQAKWQEILDALTTDDQD</sequence>
<feature type="domain" description="YhcG PDDEXK nuclease" evidence="1">
    <location>
        <begin position="171"/>
        <end position="319"/>
    </location>
</feature>